<organism evidence="1 2">
    <name type="scientific">Nicotiana tabacum</name>
    <name type="common">Common tobacco</name>
    <dbReference type="NCBI Taxonomy" id="4097"/>
    <lineage>
        <taxon>Eukaryota</taxon>
        <taxon>Viridiplantae</taxon>
        <taxon>Streptophyta</taxon>
        <taxon>Embryophyta</taxon>
        <taxon>Tracheophyta</taxon>
        <taxon>Spermatophyta</taxon>
        <taxon>Magnoliopsida</taxon>
        <taxon>eudicotyledons</taxon>
        <taxon>Gunneridae</taxon>
        <taxon>Pentapetalae</taxon>
        <taxon>asterids</taxon>
        <taxon>lamiids</taxon>
        <taxon>Solanales</taxon>
        <taxon>Solanaceae</taxon>
        <taxon>Nicotianoideae</taxon>
        <taxon>Nicotianeae</taxon>
        <taxon>Nicotiana</taxon>
    </lineage>
</organism>
<dbReference type="RefSeq" id="XP_075102910.1">
    <property type="nucleotide sequence ID" value="XM_075246809.1"/>
</dbReference>
<reference evidence="2" key="2">
    <citation type="submission" date="2025-08" db="UniProtKB">
        <authorList>
            <consortium name="RefSeq"/>
        </authorList>
    </citation>
    <scope>IDENTIFICATION</scope>
    <source>
        <tissue evidence="2">Leaf</tissue>
    </source>
</reference>
<sequence length="249" mass="28051">MENAMSIGTPMSPTTMLDEDSNGIKVDETMYRGMIGSLLYLTASRPNIMFSVCKCARFRSAPKESHLTVVKRIIRYLIGTSKLGLWYDRSNNFALRGFSDADFAGDKIDSKSTSGTCQLLGNALVSWHSKKQNCVTLSTTEAEYLAVGSCCTQVLWIMHQFLDYDSSLTSTPICCDNTSAIYLSKHYVHHSRAKHIEIKHHFICDHVAKDDIILEFISTDSQLADIFTKPLLEERFCFLRKKIGIVLNL</sequence>
<reference evidence="1" key="1">
    <citation type="journal article" date="2014" name="Nat. Commun.">
        <title>The tobacco genome sequence and its comparison with those of tomato and potato.</title>
        <authorList>
            <person name="Sierro N."/>
            <person name="Battey J.N."/>
            <person name="Ouadi S."/>
            <person name="Bakaher N."/>
            <person name="Bovet L."/>
            <person name="Willig A."/>
            <person name="Goepfert S."/>
            <person name="Peitsch M.C."/>
            <person name="Ivanov N.V."/>
        </authorList>
    </citation>
    <scope>NUCLEOTIDE SEQUENCE [LARGE SCALE GENOMIC DNA]</scope>
</reference>
<dbReference type="Proteomes" id="UP000790787">
    <property type="component" value="Chromosome 23"/>
</dbReference>
<evidence type="ECO:0000313" key="1">
    <source>
        <dbReference type="Proteomes" id="UP000790787"/>
    </source>
</evidence>
<evidence type="ECO:0000313" key="2">
    <source>
        <dbReference type="RefSeq" id="XP_075102910.1"/>
    </source>
</evidence>
<accession>A0AC58U0D2</accession>
<gene>
    <name evidence="2" type="primary">LOC142177602</name>
</gene>
<protein>
    <submittedName>
        <fullName evidence="2">Secreted RxLR effector protein 161-like</fullName>
    </submittedName>
</protein>
<keyword evidence="1" id="KW-1185">Reference proteome</keyword>
<proteinExistence type="predicted"/>
<name>A0AC58U0D2_TOBAC</name>